<name>A0ABW5BWM1_9BACI</name>
<organism evidence="1 2">
    <name type="scientific">Metabacillus endolithicus</name>
    <dbReference type="NCBI Taxonomy" id="1535204"/>
    <lineage>
        <taxon>Bacteria</taxon>
        <taxon>Bacillati</taxon>
        <taxon>Bacillota</taxon>
        <taxon>Bacilli</taxon>
        <taxon>Bacillales</taxon>
        <taxon>Bacillaceae</taxon>
        <taxon>Metabacillus</taxon>
    </lineage>
</organism>
<evidence type="ECO:0000313" key="1">
    <source>
        <dbReference type="EMBL" id="MFD2213304.1"/>
    </source>
</evidence>
<evidence type="ECO:0000313" key="2">
    <source>
        <dbReference type="Proteomes" id="UP001597318"/>
    </source>
</evidence>
<dbReference type="Proteomes" id="UP001597318">
    <property type="component" value="Unassembled WGS sequence"/>
</dbReference>
<keyword evidence="2" id="KW-1185">Reference proteome</keyword>
<proteinExistence type="predicted"/>
<gene>
    <name evidence="1" type="ORF">ACFSKK_06195</name>
</gene>
<comment type="caution">
    <text evidence="1">The sequence shown here is derived from an EMBL/GenBank/DDBJ whole genome shotgun (WGS) entry which is preliminary data.</text>
</comment>
<dbReference type="RefSeq" id="WP_247341121.1">
    <property type="nucleotide sequence ID" value="NZ_CP095550.1"/>
</dbReference>
<sequence>MKIEGTIISGEFDFSMNEFSIHTVKYFHTESTLKERQLLMLYEYLTKHKDEDGGQFVTLYDQLPVHLTRRELNDLIVRVNSIRNNLIRLVA</sequence>
<accession>A0ABW5BWM1</accession>
<reference evidence="2" key="1">
    <citation type="journal article" date="2019" name="Int. J. Syst. Evol. Microbiol.">
        <title>The Global Catalogue of Microorganisms (GCM) 10K type strain sequencing project: providing services to taxonomists for standard genome sequencing and annotation.</title>
        <authorList>
            <consortium name="The Broad Institute Genomics Platform"/>
            <consortium name="The Broad Institute Genome Sequencing Center for Infectious Disease"/>
            <person name="Wu L."/>
            <person name="Ma J."/>
        </authorList>
    </citation>
    <scope>NUCLEOTIDE SEQUENCE [LARGE SCALE GENOMIC DNA]</scope>
    <source>
        <strain evidence="2">CGMCC 1.15474</strain>
    </source>
</reference>
<dbReference type="EMBL" id="JBHUIK010000001">
    <property type="protein sequence ID" value="MFD2213304.1"/>
    <property type="molecule type" value="Genomic_DNA"/>
</dbReference>
<protein>
    <submittedName>
        <fullName evidence="1">Uncharacterized protein</fullName>
    </submittedName>
</protein>